<feature type="compositionally biased region" description="Polar residues" evidence="10">
    <location>
        <begin position="65"/>
        <end position="84"/>
    </location>
</feature>
<proteinExistence type="inferred from homology"/>
<name>A0A1V6T7H7_9EURO</name>
<dbReference type="GO" id="GO:0004660">
    <property type="term" value="F:protein farnesyltransferase activity"/>
    <property type="evidence" value="ECO:0007669"/>
    <property type="project" value="UniProtKB-UniRule"/>
</dbReference>
<evidence type="ECO:0000313" key="13">
    <source>
        <dbReference type="Proteomes" id="UP000191342"/>
    </source>
</evidence>
<comment type="similarity">
    <text evidence="1 9">Belongs to the protein prenyltransferase subunit beta family.</text>
</comment>
<dbReference type="GO" id="GO:0005965">
    <property type="term" value="C:protein farnesyltransferase complex"/>
    <property type="evidence" value="ECO:0007669"/>
    <property type="project" value="UniProtKB-UniRule"/>
</dbReference>
<dbReference type="FunFam" id="1.50.10.20:FF:000014">
    <property type="entry name" value="Protein farnesyltransferase subunit beta"/>
    <property type="match status" value="1"/>
</dbReference>
<evidence type="ECO:0000256" key="9">
    <source>
        <dbReference type="RuleBase" id="RU365056"/>
    </source>
</evidence>
<gene>
    <name evidence="12" type="ORF">PENFLA_c013G02973</name>
</gene>
<sequence>MSKMVKDGPRVGKQRIILFYIHIHIYRTIVRTFNLPFFELQNLQITQIPLMPLVGKRKVRFPNAQKPNRPTSSIPMTSAMNPSDSKPRPGIPALFTQPPPIRDPLITETIDLQNATLEKCLPFLKGIHSTQKDFNDHGVPALQRDLHISYLYDALEDYPEGFVAMDASRPWIVYWALAGLAMTGEETTRFRERVITTLRPMQNPTGGFGGGHGQTSHLAGSYAAVLSLAMVGGEEAFGLVDRHAMWQWIGRLKQPDGGFRVCEGGEEDVRGAYCAMTLISLLDLPLTLAPGSQAREAGLESLTSGLPEYLSRCQTFEGGISGSPGSEAHGAYAFCALACLSILGPPEESFNRHMDIPMLVSWLSARQSAPEGGLSGRTNKLVDGCYSHWVGGCWPLLESSLEGKPDSTEPPANSLFSREGLTRYILGCCQGNDGGLRDKPGKHVDSYHTCYVMAGLSAAQNHHYRTDSSIASNNFSSSFSWKSSPSRDPANVFSRGDRLKPMHPLYVIPHKAAEQMRLWSEAQPLTI</sequence>
<comment type="subunit">
    <text evidence="9">Heterodimer of an alpha and a beta subunit.</text>
</comment>
<accession>A0A1V6T7H7</accession>
<dbReference type="Proteomes" id="UP000191342">
    <property type="component" value="Unassembled WGS sequence"/>
</dbReference>
<dbReference type="PANTHER" id="PTHR11774">
    <property type="entry name" value="GERANYLGERANYL TRANSFERASE TYPE BETA SUBUNIT"/>
    <property type="match status" value="1"/>
</dbReference>
<dbReference type="EC" id="2.5.1.58" evidence="2 9"/>
<keyword evidence="8 9" id="KW-0862">Zinc</keyword>
<dbReference type="OrthoDB" id="10261146at2759"/>
<feature type="domain" description="Prenyltransferase alpha-alpha toroid" evidence="11">
    <location>
        <begin position="142"/>
        <end position="508"/>
    </location>
</feature>
<dbReference type="EMBL" id="MLQL01000013">
    <property type="protein sequence ID" value="OQE22071.1"/>
    <property type="molecule type" value="Genomic_DNA"/>
</dbReference>
<dbReference type="GO" id="GO:0097354">
    <property type="term" value="P:prenylation"/>
    <property type="evidence" value="ECO:0007669"/>
    <property type="project" value="UniProtKB-UniRule"/>
</dbReference>
<dbReference type="Gene3D" id="1.50.10.20">
    <property type="match status" value="1"/>
</dbReference>
<keyword evidence="13" id="KW-1185">Reference proteome</keyword>
<comment type="function">
    <text evidence="9">Catalyzes the transfer of a farnesyl moiety from farnesyl diphosphate to a cysteine at the fourth position from the C-terminus of several proteins. The beta subunit is responsible for peptide-binding.</text>
</comment>
<dbReference type="InterPro" id="IPR045089">
    <property type="entry name" value="PGGT1B-like"/>
</dbReference>
<comment type="caution">
    <text evidence="12">The sequence shown here is derived from an EMBL/GenBank/DDBJ whole genome shotgun (WGS) entry which is preliminary data.</text>
</comment>
<dbReference type="InterPro" id="IPR008930">
    <property type="entry name" value="Terpenoid_cyclase/PrenylTrfase"/>
</dbReference>
<evidence type="ECO:0000313" key="12">
    <source>
        <dbReference type="EMBL" id="OQE22071.1"/>
    </source>
</evidence>
<feature type="region of interest" description="Disordered" evidence="10">
    <location>
        <begin position="61"/>
        <end position="96"/>
    </location>
</feature>
<dbReference type="SUPFAM" id="SSF48239">
    <property type="entry name" value="Terpenoid cyclases/Protein prenyltransferases"/>
    <property type="match status" value="1"/>
</dbReference>
<dbReference type="AlphaFoldDB" id="A0A1V6T7H7"/>
<dbReference type="InterPro" id="IPR026872">
    <property type="entry name" value="FTB"/>
</dbReference>
<evidence type="ECO:0000256" key="7">
    <source>
        <dbReference type="ARBA" id="ARBA00022737"/>
    </source>
</evidence>
<organism evidence="12 13">
    <name type="scientific">Penicillium flavigenum</name>
    <dbReference type="NCBI Taxonomy" id="254877"/>
    <lineage>
        <taxon>Eukaryota</taxon>
        <taxon>Fungi</taxon>
        <taxon>Dikarya</taxon>
        <taxon>Ascomycota</taxon>
        <taxon>Pezizomycotina</taxon>
        <taxon>Eurotiomycetes</taxon>
        <taxon>Eurotiomycetidae</taxon>
        <taxon>Eurotiales</taxon>
        <taxon>Aspergillaceae</taxon>
        <taxon>Penicillium</taxon>
    </lineage>
</organism>
<evidence type="ECO:0000256" key="1">
    <source>
        <dbReference type="ARBA" id="ARBA00010497"/>
    </source>
</evidence>
<keyword evidence="4 9" id="KW-0637">Prenyltransferase</keyword>
<evidence type="ECO:0000256" key="6">
    <source>
        <dbReference type="ARBA" id="ARBA00022723"/>
    </source>
</evidence>
<evidence type="ECO:0000256" key="3">
    <source>
        <dbReference type="ARBA" id="ARBA00015798"/>
    </source>
</evidence>
<evidence type="ECO:0000259" key="11">
    <source>
        <dbReference type="Pfam" id="PF00432"/>
    </source>
</evidence>
<dbReference type="InterPro" id="IPR001330">
    <property type="entry name" value="Prenyltrans"/>
</dbReference>
<evidence type="ECO:0000256" key="2">
    <source>
        <dbReference type="ARBA" id="ARBA00012702"/>
    </source>
</evidence>
<protein>
    <recommendedName>
        <fullName evidence="3 9">Protein farnesyltransferase subunit beta</fullName>
        <shortName evidence="9">FTase-beta</shortName>
        <ecNumber evidence="2 9">2.5.1.58</ecNumber>
    </recommendedName>
</protein>
<evidence type="ECO:0000256" key="8">
    <source>
        <dbReference type="ARBA" id="ARBA00022833"/>
    </source>
</evidence>
<comment type="catalytic activity">
    <reaction evidence="9">
        <text>L-cysteinyl-[protein] + (2E,6E)-farnesyl diphosphate = S-(2E,6E)-farnesyl-L-cysteinyl-[protein] + diphosphate</text>
        <dbReference type="Rhea" id="RHEA:13345"/>
        <dbReference type="Rhea" id="RHEA-COMP:10131"/>
        <dbReference type="Rhea" id="RHEA-COMP:11535"/>
        <dbReference type="ChEBI" id="CHEBI:29950"/>
        <dbReference type="ChEBI" id="CHEBI:33019"/>
        <dbReference type="ChEBI" id="CHEBI:86019"/>
        <dbReference type="ChEBI" id="CHEBI:175763"/>
    </reaction>
</comment>
<dbReference type="STRING" id="254877.A0A1V6T7H7"/>
<evidence type="ECO:0000256" key="10">
    <source>
        <dbReference type="SAM" id="MobiDB-lite"/>
    </source>
</evidence>
<keyword evidence="7" id="KW-0677">Repeat</keyword>
<keyword evidence="5 9" id="KW-0808">Transferase</keyword>
<dbReference type="CDD" id="cd02893">
    <property type="entry name" value="FTase"/>
    <property type="match status" value="1"/>
</dbReference>
<dbReference type="GO" id="GO:0008270">
    <property type="term" value="F:zinc ion binding"/>
    <property type="evidence" value="ECO:0007669"/>
    <property type="project" value="UniProtKB-UniRule"/>
</dbReference>
<dbReference type="Pfam" id="PF00432">
    <property type="entry name" value="Prenyltrans"/>
    <property type="match status" value="1"/>
</dbReference>
<reference evidence="13" key="1">
    <citation type="journal article" date="2017" name="Nat. Microbiol.">
        <title>Global analysis of biosynthetic gene clusters reveals vast potential of secondary metabolite production in Penicillium species.</title>
        <authorList>
            <person name="Nielsen J.C."/>
            <person name="Grijseels S."/>
            <person name="Prigent S."/>
            <person name="Ji B."/>
            <person name="Dainat J."/>
            <person name="Nielsen K.F."/>
            <person name="Frisvad J.C."/>
            <person name="Workman M."/>
            <person name="Nielsen J."/>
        </authorList>
    </citation>
    <scope>NUCLEOTIDE SEQUENCE [LARGE SCALE GENOMIC DNA]</scope>
    <source>
        <strain evidence="13">IBT 14082</strain>
    </source>
</reference>
<keyword evidence="6 9" id="KW-0479">Metal-binding</keyword>
<comment type="cofactor">
    <cofactor evidence="9">
        <name>Zn(2+)</name>
        <dbReference type="ChEBI" id="CHEBI:29105"/>
    </cofactor>
    <text evidence="9">Binds 1 zinc ion per subunit.</text>
</comment>
<evidence type="ECO:0000256" key="5">
    <source>
        <dbReference type="ARBA" id="ARBA00022679"/>
    </source>
</evidence>
<dbReference type="PANTHER" id="PTHR11774:SF6">
    <property type="entry name" value="PROTEIN FARNESYLTRANSFERASE SUBUNIT BETA"/>
    <property type="match status" value="1"/>
</dbReference>
<evidence type="ECO:0000256" key="4">
    <source>
        <dbReference type="ARBA" id="ARBA00022602"/>
    </source>
</evidence>